<name>A0A2P5P5E9_9CHLR</name>
<proteinExistence type="predicted"/>
<reference evidence="1 2" key="1">
    <citation type="journal article" date="2017" name="ISME J.">
        <title>Grape pomace compost harbors organohalide-respiring Dehalogenimonas species with novel reductive dehalogenase genes.</title>
        <authorList>
            <person name="Yang Y."/>
            <person name="Higgins S.A."/>
            <person name="Yan J."/>
            <person name="Simsir B."/>
            <person name="Chourey K."/>
            <person name="Iyer R."/>
            <person name="Hettich R.L."/>
            <person name="Baldwin B."/>
            <person name="Ogles D.M."/>
            <person name="Loffler F.E."/>
        </authorList>
    </citation>
    <scope>NUCLEOTIDE SEQUENCE [LARGE SCALE GENOMIC DNA]</scope>
    <source>
        <strain evidence="1 2">GP</strain>
    </source>
</reference>
<gene>
    <name evidence="1" type="ORF">JP09_009270</name>
</gene>
<dbReference type="RefSeq" id="WP_102331698.1">
    <property type="nucleotide sequence ID" value="NZ_CP058566.2"/>
</dbReference>
<comment type="caution">
    <text evidence="1">The sequence shown here is derived from an EMBL/GenBank/DDBJ whole genome shotgun (WGS) entry which is preliminary data.</text>
</comment>
<protein>
    <submittedName>
        <fullName evidence="1">Uncharacterized protein</fullName>
    </submittedName>
</protein>
<evidence type="ECO:0000313" key="1">
    <source>
        <dbReference type="EMBL" id="PPD57507.1"/>
    </source>
</evidence>
<evidence type="ECO:0000313" key="2">
    <source>
        <dbReference type="Proteomes" id="UP000235653"/>
    </source>
</evidence>
<organism evidence="1 2">
    <name type="scientific">Dehalogenimonas etheniformans</name>
    <dbReference type="NCBI Taxonomy" id="1536648"/>
    <lineage>
        <taxon>Bacteria</taxon>
        <taxon>Bacillati</taxon>
        <taxon>Chloroflexota</taxon>
        <taxon>Dehalococcoidia</taxon>
        <taxon>Dehalococcoidales</taxon>
        <taxon>Dehalococcoidaceae</taxon>
        <taxon>Dehalogenimonas</taxon>
    </lineage>
</organism>
<accession>A0A2P5P5E9</accession>
<dbReference type="AlphaFoldDB" id="A0A2P5P5E9"/>
<dbReference type="Proteomes" id="UP000235653">
    <property type="component" value="Unassembled WGS sequence"/>
</dbReference>
<keyword evidence="2" id="KW-1185">Reference proteome</keyword>
<sequence length="180" mass="19485">MKLPLGLTQNPFVVSLSNHERIGITVLIVSVLLISTACTSPHPSTTPPTQTTTQYPADGTVLPIEPVQGSGNAWSNGIKFSNIKFTFGYLNQKVLAPSGSHQLGEPCIYFTGTLTNESSSRTYVNIWTSGLETWESDNLVGLALEIIDPQSSDEFKIRLSYSPSVTTVTINANSYLTHPP</sequence>
<dbReference type="EMBL" id="JQAN02000012">
    <property type="protein sequence ID" value="PPD57507.1"/>
    <property type="molecule type" value="Genomic_DNA"/>
</dbReference>